<organism evidence="2 3">
    <name type="scientific">Coprinopsis marcescibilis</name>
    <name type="common">Agaric fungus</name>
    <name type="synonym">Psathyrella marcescibilis</name>
    <dbReference type="NCBI Taxonomy" id="230819"/>
    <lineage>
        <taxon>Eukaryota</taxon>
        <taxon>Fungi</taxon>
        <taxon>Dikarya</taxon>
        <taxon>Basidiomycota</taxon>
        <taxon>Agaricomycotina</taxon>
        <taxon>Agaricomycetes</taxon>
        <taxon>Agaricomycetidae</taxon>
        <taxon>Agaricales</taxon>
        <taxon>Agaricineae</taxon>
        <taxon>Psathyrellaceae</taxon>
        <taxon>Coprinopsis</taxon>
    </lineage>
</organism>
<evidence type="ECO:0000313" key="2">
    <source>
        <dbReference type="EMBL" id="TFK20189.1"/>
    </source>
</evidence>
<dbReference type="AlphaFoldDB" id="A0A5C3KIV3"/>
<feature type="region of interest" description="Disordered" evidence="1">
    <location>
        <begin position="73"/>
        <end position="99"/>
    </location>
</feature>
<keyword evidence="3" id="KW-1185">Reference proteome</keyword>
<sequence>MSANSAWGDYQLATTVERQFQYFMAFCFSYSTRYNFCHLESLTHAIWALVLEDLTAGISLHLLIIPQLTVTSSTETDNAPGDQSLQSMSSVGDGVTVKD</sequence>
<feature type="compositionally biased region" description="Polar residues" evidence="1">
    <location>
        <begin position="73"/>
        <end position="90"/>
    </location>
</feature>
<reference evidence="2 3" key="1">
    <citation type="journal article" date="2019" name="Nat. Ecol. Evol.">
        <title>Megaphylogeny resolves global patterns of mushroom evolution.</title>
        <authorList>
            <person name="Varga T."/>
            <person name="Krizsan K."/>
            <person name="Foldi C."/>
            <person name="Dima B."/>
            <person name="Sanchez-Garcia M."/>
            <person name="Sanchez-Ramirez S."/>
            <person name="Szollosi G.J."/>
            <person name="Szarkandi J.G."/>
            <person name="Papp V."/>
            <person name="Albert L."/>
            <person name="Andreopoulos W."/>
            <person name="Angelini C."/>
            <person name="Antonin V."/>
            <person name="Barry K.W."/>
            <person name="Bougher N.L."/>
            <person name="Buchanan P."/>
            <person name="Buyck B."/>
            <person name="Bense V."/>
            <person name="Catcheside P."/>
            <person name="Chovatia M."/>
            <person name="Cooper J."/>
            <person name="Damon W."/>
            <person name="Desjardin D."/>
            <person name="Finy P."/>
            <person name="Geml J."/>
            <person name="Haridas S."/>
            <person name="Hughes K."/>
            <person name="Justo A."/>
            <person name="Karasinski D."/>
            <person name="Kautmanova I."/>
            <person name="Kiss B."/>
            <person name="Kocsube S."/>
            <person name="Kotiranta H."/>
            <person name="LaButti K.M."/>
            <person name="Lechner B.E."/>
            <person name="Liimatainen K."/>
            <person name="Lipzen A."/>
            <person name="Lukacs Z."/>
            <person name="Mihaltcheva S."/>
            <person name="Morgado L.N."/>
            <person name="Niskanen T."/>
            <person name="Noordeloos M.E."/>
            <person name="Ohm R.A."/>
            <person name="Ortiz-Santana B."/>
            <person name="Ovrebo C."/>
            <person name="Racz N."/>
            <person name="Riley R."/>
            <person name="Savchenko A."/>
            <person name="Shiryaev A."/>
            <person name="Soop K."/>
            <person name="Spirin V."/>
            <person name="Szebenyi C."/>
            <person name="Tomsovsky M."/>
            <person name="Tulloss R.E."/>
            <person name="Uehling J."/>
            <person name="Grigoriev I.V."/>
            <person name="Vagvolgyi C."/>
            <person name="Papp T."/>
            <person name="Martin F.M."/>
            <person name="Miettinen O."/>
            <person name="Hibbett D.S."/>
            <person name="Nagy L.G."/>
        </authorList>
    </citation>
    <scope>NUCLEOTIDE SEQUENCE [LARGE SCALE GENOMIC DNA]</scope>
    <source>
        <strain evidence="2 3">CBS 121175</strain>
    </source>
</reference>
<dbReference type="Proteomes" id="UP000307440">
    <property type="component" value="Unassembled WGS sequence"/>
</dbReference>
<accession>A0A5C3KIV3</accession>
<proteinExistence type="predicted"/>
<name>A0A5C3KIV3_COPMA</name>
<evidence type="ECO:0000313" key="3">
    <source>
        <dbReference type="Proteomes" id="UP000307440"/>
    </source>
</evidence>
<gene>
    <name evidence="2" type="ORF">FA15DRAFT_708319</name>
</gene>
<protein>
    <submittedName>
        <fullName evidence="2">Uncharacterized protein</fullName>
    </submittedName>
</protein>
<dbReference type="EMBL" id="ML210309">
    <property type="protein sequence ID" value="TFK20189.1"/>
    <property type="molecule type" value="Genomic_DNA"/>
</dbReference>
<evidence type="ECO:0000256" key="1">
    <source>
        <dbReference type="SAM" id="MobiDB-lite"/>
    </source>
</evidence>